<dbReference type="GO" id="GO:0003677">
    <property type="term" value="F:DNA binding"/>
    <property type="evidence" value="ECO:0007669"/>
    <property type="project" value="InterPro"/>
</dbReference>
<dbReference type="AlphaFoldDB" id="A0A8J3YLZ2"/>
<reference evidence="1" key="1">
    <citation type="submission" date="2021-01" db="EMBL/GenBank/DDBJ databases">
        <title>Whole genome shotgun sequence of Virgisporangium aliadipatigenens NBRC 105644.</title>
        <authorList>
            <person name="Komaki H."/>
            <person name="Tamura T."/>
        </authorList>
    </citation>
    <scope>NUCLEOTIDE SEQUENCE</scope>
    <source>
        <strain evidence="1">NBRC 105644</strain>
    </source>
</reference>
<name>A0A8J3YLZ2_9ACTN</name>
<gene>
    <name evidence="1" type="ORF">Val02_45270</name>
</gene>
<dbReference type="SUPFAM" id="SSF82607">
    <property type="entry name" value="YbaB-like"/>
    <property type="match status" value="1"/>
</dbReference>
<comment type="caution">
    <text evidence="1">The sequence shown here is derived from an EMBL/GenBank/DDBJ whole genome shotgun (WGS) entry which is preliminary data.</text>
</comment>
<organism evidence="1 2">
    <name type="scientific">Virgisporangium aliadipatigenens</name>
    <dbReference type="NCBI Taxonomy" id="741659"/>
    <lineage>
        <taxon>Bacteria</taxon>
        <taxon>Bacillati</taxon>
        <taxon>Actinomycetota</taxon>
        <taxon>Actinomycetes</taxon>
        <taxon>Micromonosporales</taxon>
        <taxon>Micromonosporaceae</taxon>
        <taxon>Virgisporangium</taxon>
    </lineage>
</organism>
<evidence type="ECO:0000313" key="1">
    <source>
        <dbReference type="EMBL" id="GIJ47641.1"/>
    </source>
</evidence>
<dbReference type="EMBL" id="BOPF01000016">
    <property type="protein sequence ID" value="GIJ47641.1"/>
    <property type="molecule type" value="Genomic_DNA"/>
</dbReference>
<dbReference type="Gene3D" id="3.30.1310.10">
    <property type="entry name" value="Nucleoid-associated protein YbaB-like domain"/>
    <property type="match status" value="1"/>
</dbReference>
<dbReference type="Pfam" id="PF02575">
    <property type="entry name" value="YbaB_DNA_bd"/>
    <property type="match status" value="1"/>
</dbReference>
<accession>A0A8J3YLZ2</accession>
<protein>
    <recommendedName>
        <fullName evidence="3">Nucleoid-associated protein</fullName>
    </recommendedName>
</protein>
<evidence type="ECO:0000313" key="2">
    <source>
        <dbReference type="Proteomes" id="UP000619260"/>
    </source>
</evidence>
<sequence length="103" mass="10978">MTYHPPNMSELAERAAGVQRLFEDVFSALGALSVTASDSSGAVTVTMRASGLGQIRIDPAVANPNQVDVLEDLVLQALRNAAHQLNEQAGETFGPDDLNLMNR</sequence>
<keyword evidence="2" id="KW-1185">Reference proteome</keyword>
<proteinExistence type="predicted"/>
<evidence type="ECO:0008006" key="3">
    <source>
        <dbReference type="Google" id="ProtNLM"/>
    </source>
</evidence>
<dbReference type="InterPro" id="IPR004401">
    <property type="entry name" value="YbaB/EbfC"/>
</dbReference>
<dbReference type="InterPro" id="IPR036894">
    <property type="entry name" value="YbaB-like_sf"/>
</dbReference>
<dbReference type="RefSeq" id="WP_203901159.1">
    <property type="nucleotide sequence ID" value="NZ_BOPF01000016.1"/>
</dbReference>
<dbReference type="Proteomes" id="UP000619260">
    <property type="component" value="Unassembled WGS sequence"/>
</dbReference>